<gene>
    <name evidence="1" type="ORF">AKO1_007489</name>
</gene>
<evidence type="ECO:0000313" key="2">
    <source>
        <dbReference type="Proteomes" id="UP001431209"/>
    </source>
</evidence>
<reference evidence="1 2" key="1">
    <citation type="submission" date="2024-03" db="EMBL/GenBank/DDBJ databases">
        <title>The Acrasis kona genome and developmental transcriptomes reveal deep origins of eukaryotic multicellular pathways.</title>
        <authorList>
            <person name="Sheikh S."/>
            <person name="Fu C.-J."/>
            <person name="Brown M.W."/>
            <person name="Baldauf S.L."/>
        </authorList>
    </citation>
    <scope>NUCLEOTIDE SEQUENCE [LARGE SCALE GENOMIC DNA]</scope>
    <source>
        <strain evidence="1 2">ATCC MYA-3509</strain>
    </source>
</reference>
<accession>A0AAW2YSL7</accession>
<dbReference type="AlphaFoldDB" id="A0AAW2YSL7"/>
<name>A0AAW2YSL7_9EUKA</name>
<organism evidence="1 2">
    <name type="scientific">Acrasis kona</name>
    <dbReference type="NCBI Taxonomy" id="1008807"/>
    <lineage>
        <taxon>Eukaryota</taxon>
        <taxon>Discoba</taxon>
        <taxon>Heterolobosea</taxon>
        <taxon>Tetramitia</taxon>
        <taxon>Eutetramitia</taxon>
        <taxon>Acrasidae</taxon>
        <taxon>Acrasis</taxon>
    </lineage>
</organism>
<evidence type="ECO:0000313" key="1">
    <source>
        <dbReference type="EMBL" id="KAL0479953.1"/>
    </source>
</evidence>
<protein>
    <submittedName>
        <fullName evidence="1">Uncharacterized protein</fullName>
    </submittedName>
</protein>
<dbReference type="Proteomes" id="UP001431209">
    <property type="component" value="Unassembled WGS sequence"/>
</dbReference>
<proteinExistence type="predicted"/>
<keyword evidence="2" id="KW-1185">Reference proteome</keyword>
<dbReference type="EMBL" id="JAOPGA020000612">
    <property type="protein sequence ID" value="KAL0479953.1"/>
    <property type="molecule type" value="Genomic_DNA"/>
</dbReference>
<sequence length="369" mass="43263">MLYRMVAEENQYSLTDAQVHSFIRAASERITAQRGASRIFTETLIKVLKNRDAERVSHNIINTPNDRLTTIKLGNVLMQSVQDKGISNSGFEIPEFTFEELMDYIDKVAQGSLEYEYILMYFCKVSIKDASYCLRENVQHYVPSSEEYATLAEKKQNTKSVLEFRIKQTLLWKSLSRNEREGGSGVVFTQKLFLLNSLRQVGECAVIEDVIDVYNACYELFDNGFSSKYVNKFQDLLFSKKYRLATYKKNFLMERLIHAFQIHLTYKIVTTRSYYTSIDDLSKTRVAFDEDDIKEGQEIRQYYDLLWHCIDILLDLVDEIYDYEIIRLVKKWNKSDLEALLDNMKEQLDIDDENDDLVVFARTVMNRSL</sequence>
<comment type="caution">
    <text evidence="1">The sequence shown here is derived from an EMBL/GenBank/DDBJ whole genome shotgun (WGS) entry which is preliminary data.</text>
</comment>